<proteinExistence type="predicted"/>
<comment type="catalytic activity">
    <reaction evidence="1">
        <text>a beta-lactam + H2O = a substituted beta-amino acid</text>
        <dbReference type="Rhea" id="RHEA:20401"/>
        <dbReference type="ChEBI" id="CHEBI:15377"/>
        <dbReference type="ChEBI" id="CHEBI:35627"/>
        <dbReference type="ChEBI" id="CHEBI:140347"/>
        <dbReference type="EC" id="3.5.2.6"/>
    </reaction>
</comment>
<evidence type="ECO:0000313" key="6">
    <source>
        <dbReference type="Proteomes" id="UP000477070"/>
    </source>
</evidence>
<dbReference type="InterPro" id="IPR006597">
    <property type="entry name" value="Sel1-like"/>
</dbReference>
<keyword evidence="3" id="KW-1015">Disulfide bond</keyword>
<protein>
    <recommendedName>
        <fullName evidence="2">beta-lactamase</fullName>
        <ecNumber evidence="2">3.5.2.6</ecNumber>
    </recommendedName>
</protein>
<sequence length="925" mass="103643">MRWFLMDVTYNEKIRIFLKLIFMLGFLAAFKWLNAYSSEMINECDEGYIPKCIALKFEADSNKDSKNAKVFENKILTILDSACKRDYNSCLVLANLYDSKDLKQQELLLNLLDSINISKEHKNLAKDLVETQVSSDEKKAIAFKEKAVPLLESSCFNDSNISACLILSYYNENGIAMAKNTPKAARLLTMALEFATQNCMLGVNDSCFLLDKYPNYLKEIESKVFVLSQECDKGEALACFKVAYFYTQDFYTSSQNIDGLSREEKQKRYDIWDKIDFVKSGQYLQKGCLRAEKLCENSIYQLANAKACLKDSNMKACGKVKSNRAEFLSLACDSGDLNSCYALKDLAIFSQPKRKIKYLQKLCKGGIIESCNDLYESYASSDEQKANSYAQRSCSWAIKNKNLSSSQMCEIAADGYLQGSKPNIAKAKEGYQYACDNATRLDSNFVSKGGKACEKLANMIEKYDKDSNLANTYFQKSCDKENSLKACLALANSLANSPTNINRAISIYNKILGQVSLDSNDSNNANAAFKKEIYINLVNLYSNNDIYDGVLDYASILRQIDSVCQSGVTSACGVVANFTGRKVSGAIINKDIVNACRGGDFSECFELANVLSLESRFFKNIKINNNDVNSLLGLKADSKDSKASFSSSSSNLNHQNAAKILYIYSCRNGLKNACVAVFNNNYLESKLSSETRSILQKNICLNLADFQGPSREKIENICKIYAKNAFENKEYENVVLALQGFKNSNDSDALDLLIAANFELKNYDFVLKTYKGIYKRNLPNDYFFLAKIYEVGGKSPVNGQSVGLVQNYANAYRIYTLTNSPRNLNAAGRMHELGLGFYKDSGVARDFYKKACPLKASLDSTRSRENSFGTSFNASPDFQSCLKLYEYEKSINNIESARKYLNLACKTTEDNQINSEKYNVCLSSL</sequence>
<dbReference type="GO" id="GO:0046677">
    <property type="term" value="P:response to antibiotic"/>
    <property type="evidence" value="ECO:0007669"/>
    <property type="project" value="UniProtKB-KW"/>
</dbReference>
<dbReference type="SUPFAM" id="SSF81901">
    <property type="entry name" value="HCP-like"/>
    <property type="match status" value="2"/>
</dbReference>
<gene>
    <name evidence="5" type="ORF">DCO61_10430</name>
</gene>
<dbReference type="Proteomes" id="UP000477070">
    <property type="component" value="Unassembled WGS sequence"/>
</dbReference>
<dbReference type="EC" id="3.5.2.6" evidence="2"/>
<reference evidence="5 6" key="1">
    <citation type="submission" date="2019-12" db="EMBL/GenBank/DDBJ databases">
        <title>Multi-Generational Helicobacter saguini Isolates.</title>
        <authorList>
            <person name="Mannion A."/>
            <person name="Shen Z."/>
            <person name="Fox J.G."/>
        </authorList>
    </citation>
    <scope>NUCLEOTIDE SEQUENCE [LARGE SCALE GENOMIC DNA]</scope>
    <source>
        <strain evidence="6">16-048 (F4)</strain>
    </source>
</reference>
<organism evidence="5 6">
    <name type="scientific">Helicobacter saguini</name>
    <dbReference type="NCBI Taxonomy" id="1548018"/>
    <lineage>
        <taxon>Bacteria</taxon>
        <taxon>Pseudomonadati</taxon>
        <taxon>Campylobacterota</taxon>
        <taxon>Epsilonproteobacteria</taxon>
        <taxon>Campylobacterales</taxon>
        <taxon>Helicobacteraceae</taxon>
        <taxon>Helicobacter</taxon>
    </lineage>
</organism>
<dbReference type="RefSeq" id="WP_118949374.1">
    <property type="nucleotide sequence ID" value="NZ_QBIU01000002.1"/>
</dbReference>
<keyword evidence="4" id="KW-0046">Antibiotic resistance</keyword>
<evidence type="ECO:0000256" key="2">
    <source>
        <dbReference type="ARBA" id="ARBA00012865"/>
    </source>
</evidence>
<comment type="caution">
    <text evidence="5">The sequence shown here is derived from an EMBL/GenBank/DDBJ whole genome shotgun (WGS) entry which is preliminary data.</text>
</comment>
<dbReference type="InterPro" id="IPR011990">
    <property type="entry name" value="TPR-like_helical_dom_sf"/>
</dbReference>
<dbReference type="SMART" id="SM00671">
    <property type="entry name" value="SEL1"/>
    <property type="match status" value="4"/>
</dbReference>
<dbReference type="AlphaFoldDB" id="A0A6L7DIY0"/>
<evidence type="ECO:0000256" key="4">
    <source>
        <dbReference type="ARBA" id="ARBA00023251"/>
    </source>
</evidence>
<dbReference type="GO" id="GO:0008800">
    <property type="term" value="F:beta-lactamase activity"/>
    <property type="evidence" value="ECO:0007669"/>
    <property type="project" value="UniProtKB-EC"/>
</dbReference>
<accession>A0A6L7DIY0</accession>
<evidence type="ECO:0000313" key="5">
    <source>
        <dbReference type="EMBL" id="MWV70398.1"/>
    </source>
</evidence>
<name>A0A6L7DIY0_9HELI</name>
<evidence type="ECO:0000256" key="1">
    <source>
        <dbReference type="ARBA" id="ARBA00001526"/>
    </source>
</evidence>
<dbReference type="Gene3D" id="1.25.40.10">
    <property type="entry name" value="Tetratricopeptide repeat domain"/>
    <property type="match status" value="3"/>
</dbReference>
<dbReference type="EMBL" id="QBIU01000002">
    <property type="protein sequence ID" value="MWV70398.1"/>
    <property type="molecule type" value="Genomic_DNA"/>
</dbReference>
<evidence type="ECO:0000256" key="3">
    <source>
        <dbReference type="ARBA" id="ARBA00023157"/>
    </source>
</evidence>